<reference evidence="1" key="1">
    <citation type="journal article" date="2021" name="Nat. Commun.">
        <title>Genetic determinants of endophytism in the Arabidopsis root mycobiome.</title>
        <authorList>
            <person name="Mesny F."/>
            <person name="Miyauchi S."/>
            <person name="Thiergart T."/>
            <person name="Pickel B."/>
            <person name="Atanasova L."/>
            <person name="Karlsson M."/>
            <person name="Huettel B."/>
            <person name="Barry K.W."/>
            <person name="Haridas S."/>
            <person name="Chen C."/>
            <person name="Bauer D."/>
            <person name="Andreopoulos W."/>
            <person name="Pangilinan J."/>
            <person name="LaButti K."/>
            <person name="Riley R."/>
            <person name="Lipzen A."/>
            <person name="Clum A."/>
            <person name="Drula E."/>
            <person name="Henrissat B."/>
            <person name="Kohler A."/>
            <person name="Grigoriev I.V."/>
            <person name="Martin F.M."/>
            <person name="Hacquard S."/>
        </authorList>
    </citation>
    <scope>NUCLEOTIDE SEQUENCE</scope>
    <source>
        <strain evidence="1">MPI-CAGE-CH-0230</strain>
    </source>
</reference>
<protein>
    <submittedName>
        <fullName evidence="1">Uncharacterized protein</fullName>
    </submittedName>
</protein>
<organism evidence="1 2">
    <name type="scientific">Microdochium trichocladiopsis</name>
    <dbReference type="NCBI Taxonomy" id="1682393"/>
    <lineage>
        <taxon>Eukaryota</taxon>
        <taxon>Fungi</taxon>
        <taxon>Dikarya</taxon>
        <taxon>Ascomycota</taxon>
        <taxon>Pezizomycotina</taxon>
        <taxon>Sordariomycetes</taxon>
        <taxon>Xylariomycetidae</taxon>
        <taxon>Xylariales</taxon>
        <taxon>Microdochiaceae</taxon>
        <taxon>Microdochium</taxon>
    </lineage>
</organism>
<evidence type="ECO:0000313" key="2">
    <source>
        <dbReference type="Proteomes" id="UP000756346"/>
    </source>
</evidence>
<name>A0A9P9BND9_9PEZI</name>
<evidence type="ECO:0000313" key="1">
    <source>
        <dbReference type="EMBL" id="KAH7027638.1"/>
    </source>
</evidence>
<sequence length="104" mass="11488">MPCRQSPPACPLFAGSRVGSANSVLRTSSARKKLRWRRVRTAWARQDADLWAAALRSTTPSPMREFRSLSHRYMALQFDNGPLPGCAKSEQAYHILGQRGGGCA</sequence>
<dbReference type="AlphaFoldDB" id="A0A9P9BND9"/>
<comment type="caution">
    <text evidence="1">The sequence shown here is derived from an EMBL/GenBank/DDBJ whole genome shotgun (WGS) entry which is preliminary data.</text>
</comment>
<dbReference type="RefSeq" id="XP_046010437.1">
    <property type="nucleotide sequence ID" value="XM_046148369.1"/>
</dbReference>
<accession>A0A9P9BND9</accession>
<keyword evidence="2" id="KW-1185">Reference proteome</keyword>
<gene>
    <name evidence="1" type="ORF">B0I36DRAFT_141211</name>
</gene>
<dbReference type="GeneID" id="70177915"/>
<dbReference type="Proteomes" id="UP000756346">
    <property type="component" value="Unassembled WGS sequence"/>
</dbReference>
<dbReference type="EMBL" id="JAGTJQ010000007">
    <property type="protein sequence ID" value="KAH7027638.1"/>
    <property type="molecule type" value="Genomic_DNA"/>
</dbReference>
<proteinExistence type="predicted"/>